<evidence type="ECO:0000313" key="3">
    <source>
        <dbReference type="Proteomes" id="UP000603227"/>
    </source>
</evidence>
<protein>
    <submittedName>
        <fullName evidence="2">Uncharacterized protein</fullName>
    </submittedName>
</protein>
<comment type="caution">
    <text evidence="2">The sequence shown here is derived from an EMBL/GenBank/DDBJ whole genome shotgun (WGS) entry which is preliminary data.</text>
</comment>
<reference evidence="2" key="1">
    <citation type="journal article" date="2014" name="Int. J. Syst. Evol. Microbiol.">
        <title>Complete genome sequence of Corynebacterium casei LMG S-19264T (=DSM 44701T), isolated from a smear-ripened cheese.</title>
        <authorList>
            <consortium name="US DOE Joint Genome Institute (JGI-PGF)"/>
            <person name="Walter F."/>
            <person name="Albersmeier A."/>
            <person name="Kalinowski J."/>
            <person name="Ruckert C."/>
        </authorList>
    </citation>
    <scope>NUCLEOTIDE SEQUENCE</scope>
    <source>
        <strain evidence="2">CGMCC 4.7403</strain>
    </source>
</reference>
<sequence>MYPLVATGFPATAQEGNRKPVDPGVRRGQLWLRQQAARRTSEAKGGPMRRTLMSLWAVVTVVTAATGCTGDTDAGKPGSATTAARQTRPQPLTWQQELRVNDAQQRLTKQCMNRQGFDYWEDRTLTLRESRPVRYVQDDVEWARTYGYGGRIDAKSQKVRESNPIGTYRASLPTSRRAAFDIALDGGDDARILTAPLPGGSGEIRKRSGGCTEEAERELYGDPAEWFRTGKVAMSLNGLYGEELMKDRQLTAAIASWSRCMKKAGHSYKDPQAARDALRVNTSRLGEARADEAFAAERKTAVADATCARETSLRTVASARETYYEDRLHDRYGKDVDTYRRLGQQAYDRAVRIVPERD</sequence>
<feature type="region of interest" description="Disordered" evidence="1">
    <location>
        <begin position="67"/>
        <end position="90"/>
    </location>
</feature>
<accession>A0A919GPU1</accession>
<dbReference type="AlphaFoldDB" id="A0A919GPU1"/>
<evidence type="ECO:0000256" key="1">
    <source>
        <dbReference type="SAM" id="MobiDB-lite"/>
    </source>
</evidence>
<dbReference type="Proteomes" id="UP000603227">
    <property type="component" value="Unassembled WGS sequence"/>
</dbReference>
<feature type="region of interest" description="Disordered" evidence="1">
    <location>
        <begin position="1"/>
        <end position="24"/>
    </location>
</feature>
<name>A0A919GPU1_9ACTN</name>
<organism evidence="2 3">
    <name type="scientific">Streptomyces capitiformicae</name>
    <dbReference type="NCBI Taxonomy" id="2014920"/>
    <lineage>
        <taxon>Bacteria</taxon>
        <taxon>Bacillati</taxon>
        <taxon>Actinomycetota</taxon>
        <taxon>Actinomycetes</taxon>
        <taxon>Kitasatosporales</taxon>
        <taxon>Streptomycetaceae</taxon>
        <taxon>Streptomyces</taxon>
    </lineage>
</organism>
<proteinExistence type="predicted"/>
<feature type="compositionally biased region" description="Polar residues" evidence="1">
    <location>
        <begin position="79"/>
        <end position="90"/>
    </location>
</feature>
<reference evidence="2" key="2">
    <citation type="submission" date="2020-09" db="EMBL/GenBank/DDBJ databases">
        <authorList>
            <person name="Sun Q."/>
            <person name="Zhou Y."/>
        </authorList>
    </citation>
    <scope>NUCLEOTIDE SEQUENCE</scope>
    <source>
        <strain evidence="2">CGMCC 4.7403</strain>
    </source>
</reference>
<evidence type="ECO:0000313" key="2">
    <source>
        <dbReference type="EMBL" id="GHH88008.1"/>
    </source>
</evidence>
<keyword evidence="3" id="KW-1185">Reference proteome</keyword>
<dbReference type="EMBL" id="BNAT01000009">
    <property type="protein sequence ID" value="GHH88008.1"/>
    <property type="molecule type" value="Genomic_DNA"/>
</dbReference>
<gene>
    <name evidence="2" type="ORF">GCM10017771_31570</name>
</gene>